<evidence type="ECO:0000259" key="1">
    <source>
        <dbReference type="Pfam" id="PF02470"/>
    </source>
</evidence>
<feature type="domain" description="Mce/MlaD" evidence="1">
    <location>
        <begin position="39"/>
        <end position="135"/>
    </location>
</feature>
<evidence type="ECO:0000313" key="3">
    <source>
        <dbReference type="Proteomes" id="UP000294562"/>
    </source>
</evidence>
<dbReference type="InterPro" id="IPR003399">
    <property type="entry name" value="Mce/MlaD"/>
</dbReference>
<dbReference type="OrthoDB" id="9806984at2"/>
<dbReference type="Proteomes" id="UP000294562">
    <property type="component" value="Unassembled WGS sequence"/>
</dbReference>
<evidence type="ECO:0000313" key="2">
    <source>
        <dbReference type="EMBL" id="TDL90519.1"/>
    </source>
</evidence>
<dbReference type="AlphaFoldDB" id="A0A4V3BCD6"/>
<dbReference type="Pfam" id="PF02470">
    <property type="entry name" value="MlaD"/>
    <property type="match status" value="1"/>
</dbReference>
<proteinExistence type="predicted"/>
<reference evidence="2 3" key="1">
    <citation type="submission" date="2019-03" db="EMBL/GenBank/DDBJ databases">
        <title>Rhodobacteraceae bacterium SM1902, a new member of the family Rhodobacteraceae isolated from Yantai.</title>
        <authorList>
            <person name="Sun Y."/>
        </authorList>
    </citation>
    <scope>NUCLEOTIDE SEQUENCE [LARGE SCALE GENOMIC DNA]</scope>
    <source>
        <strain evidence="2 3">SM1902</strain>
    </source>
</reference>
<name>A0A4V3BCD6_9RHOB</name>
<accession>A0A4V3BCD6</accession>
<keyword evidence="3" id="KW-1185">Reference proteome</keyword>
<dbReference type="EMBL" id="SMZO01000008">
    <property type="protein sequence ID" value="TDL90519.1"/>
    <property type="molecule type" value="Genomic_DNA"/>
</dbReference>
<dbReference type="PANTHER" id="PTHR36698:SF3">
    <property type="entry name" value="ABC-TYPE TRANSPORT AUXILIARY LIPOPROTEIN COMPONENT DOMAIN-CONTAINING PROTEIN"/>
    <property type="match status" value="1"/>
</dbReference>
<dbReference type="PANTHER" id="PTHR36698">
    <property type="entry name" value="BLL5892 PROTEIN"/>
    <property type="match status" value="1"/>
</dbReference>
<comment type="caution">
    <text evidence="2">The sequence shown here is derived from an EMBL/GenBank/DDBJ whole genome shotgun (WGS) entry which is preliminary data.</text>
</comment>
<protein>
    <submittedName>
        <fullName evidence="2">MCE family protein</fullName>
    </submittedName>
</protein>
<organism evidence="2 3">
    <name type="scientific">Meridianimarinicoccus aquatilis</name>
    <dbReference type="NCBI Taxonomy" id="2552766"/>
    <lineage>
        <taxon>Bacteria</taxon>
        <taxon>Pseudomonadati</taxon>
        <taxon>Pseudomonadota</taxon>
        <taxon>Alphaproteobacteria</taxon>
        <taxon>Rhodobacterales</taxon>
        <taxon>Paracoccaceae</taxon>
        <taxon>Meridianimarinicoccus</taxon>
    </lineage>
</organism>
<sequence length="482" mass="50895">MSQKTNPKLVGLFVVGAFVLAIAGLVLFGGANFLSAKRTYVLFFQGSVAGLQVGAPVNFRGVPLGQVTDISVTYFPEDTESLFLIPVYISIEPNRIRGQITGDGRTLDDLIAFGLRAELGMQSFVTGQLSVELDFKPSTAVKLTGLDPDAEEIPTLPSDTEKLKASVTRLADILQNLPLEEIATNVETAVTAATRSIIQISTSVDAISGRIGPLADDISATVADVRATVEEAKARLAMEPGEVLYSAAQSLDLLQQIAQSLESEVSTLSSGATDTIQAIQTIAQDGRALIDSLDQEITPISNDLKQALVTANRTMEDARSVINSFDTKAAPLLVEAQAALATATQMLDDARGPIASVGTLAAELTTEIGPFTDKAEETMAAAQMALDDGGLAINELRTLIATVEGGVEPIFGQADAILDNADAAMRDARNALAGARSVISPDSPTIAQLDTALREIRRAAVSLREFANFLERNPNALLTGRR</sequence>
<dbReference type="RefSeq" id="WP_133341860.1">
    <property type="nucleotide sequence ID" value="NZ_SMZO01000008.1"/>
</dbReference>
<gene>
    <name evidence="2" type="ORF">E2L05_05315</name>
</gene>